<name>A0A2N5XV51_9HYPH</name>
<sequence length="290" mass="32641">MTMLLKMTCPDQPGVVADLSARLLTFRCNILESNQYFQPAPKSRRDDGLGSFFMRVLLATPEGTDMTALRASIDAFAEKFSADISLRSADDLVPTILMVSKFDHCLQDILYRVQKGSLPLNIVAVVSNHADSRNNAERLGIPFYLWSVDKDNKVEQEAKLNELVERTGAELIVLARYMQILSDDFSSKHFGKIINIHHSFLPAFKGAKPYHRAWERGVKMIGATAHYVTPDLDEGPIIEQGTERVSHTDDPDELIRLGRDIEARVLSRALRLHSEGRVFIDGNRTVVFSR</sequence>
<dbReference type="NCBIfam" id="NF004684">
    <property type="entry name" value="PRK06027.1"/>
    <property type="match status" value="1"/>
</dbReference>
<comment type="pathway">
    <text evidence="3">Purine metabolism; IMP biosynthesis via de novo pathway; formate from 10-formyl-5,6,7,8-tetrahydrofolate: step 1/1.</text>
</comment>
<dbReference type="OrthoDB" id="9806170at2"/>
<keyword evidence="7" id="KW-1185">Reference proteome</keyword>
<reference evidence="6 7" key="1">
    <citation type="submission" date="2018-01" db="EMBL/GenBank/DDBJ databases">
        <title>The draft genome sequence of Cohaesibacter sp. H1304.</title>
        <authorList>
            <person name="Wang N.-N."/>
            <person name="Du Z.-J."/>
        </authorList>
    </citation>
    <scope>NUCLEOTIDE SEQUENCE [LARGE SCALE GENOMIC DNA]</scope>
    <source>
        <strain evidence="6 7">H1304</strain>
    </source>
</reference>
<dbReference type="GO" id="GO:0006189">
    <property type="term" value="P:'de novo' IMP biosynthetic process"/>
    <property type="evidence" value="ECO:0007669"/>
    <property type="project" value="UniProtKB-UniRule"/>
</dbReference>
<dbReference type="Gene3D" id="3.40.50.170">
    <property type="entry name" value="Formyl transferase, N-terminal domain"/>
    <property type="match status" value="1"/>
</dbReference>
<evidence type="ECO:0000256" key="2">
    <source>
        <dbReference type="ARBA" id="ARBA00022801"/>
    </source>
</evidence>
<evidence type="ECO:0000313" key="6">
    <source>
        <dbReference type="EMBL" id="PLW78337.1"/>
    </source>
</evidence>
<dbReference type="GO" id="GO:0006730">
    <property type="term" value="P:one-carbon metabolic process"/>
    <property type="evidence" value="ECO:0007669"/>
    <property type="project" value="UniProtKB-KW"/>
</dbReference>
<protein>
    <recommendedName>
        <fullName evidence="3 4">Formyltetrahydrofolate deformylase</fullName>
        <ecNumber evidence="3 4">3.5.1.10</ecNumber>
    </recommendedName>
    <alternativeName>
        <fullName evidence="3">Formyl-FH(4) hydrolase</fullName>
    </alternativeName>
</protein>
<dbReference type="InterPro" id="IPR004810">
    <property type="entry name" value="PurU"/>
</dbReference>
<dbReference type="PANTHER" id="PTHR42706">
    <property type="entry name" value="FORMYLTETRAHYDROFOLATE DEFORMYLASE"/>
    <property type="match status" value="1"/>
</dbReference>
<comment type="caution">
    <text evidence="6">The sequence shown here is derived from an EMBL/GenBank/DDBJ whole genome shotgun (WGS) entry which is preliminary data.</text>
</comment>
<dbReference type="CDD" id="cd04875">
    <property type="entry name" value="ACT_F4HF-DF"/>
    <property type="match status" value="1"/>
</dbReference>
<dbReference type="InterPro" id="IPR041729">
    <property type="entry name" value="Formyl-FH4-Hydrolase_C"/>
</dbReference>
<dbReference type="Pfam" id="PF00551">
    <property type="entry name" value="Formyl_trans_N"/>
    <property type="match status" value="1"/>
</dbReference>
<dbReference type="GO" id="GO:0008864">
    <property type="term" value="F:formyltetrahydrofolate deformylase activity"/>
    <property type="evidence" value="ECO:0007669"/>
    <property type="project" value="UniProtKB-UniRule"/>
</dbReference>
<dbReference type="PRINTS" id="PR01575">
    <property type="entry name" value="FFH4HYDRLASE"/>
</dbReference>
<dbReference type="CDD" id="cd08648">
    <property type="entry name" value="FMT_core_Formyl-FH4-Hydrolase_C"/>
    <property type="match status" value="1"/>
</dbReference>
<dbReference type="InterPro" id="IPR045865">
    <property type="entry name" value="ACT-like_dom_sf"/>
</dbReference>
<dbReference type="Gene3D" id="3.30.70.260">
    <property type="match status" value="1"/>
</dbReference>
<accession>A0A2N5XV51</accession>
<keyword evidence="3" id="KW-0658">Purine biosynthesis</keyword>
<proteinExistence type="inferred from homology"/>
<evidence type="ECO:0000259" key="5">
    <source>
        <dbReference type="Pfam" id="PF00551"/>
    </source>
</evidence>
<dbReference type="InterPro" id="IPR002376">
    <property type="entry name" value="Formyl_transf_N"/>
</dbReference>
<dbReference type="InterPro" id="IPR036477">
    <property type="entry name" value="Formyl_transf_N_sf"/>
</dbReference>
<keyword evidence="2 3" id="KW-0378">Hydrolase</keyword>
<dbReference type="AlphaFoldDB" id="A0A2N5XV51"/>
<comment type="similarity">
    <text evidence="3">Belongs to the PurU family.</text>
</comment>
<feature type="domain" description="Formyl transferase N-terminal" evidence="5">
    <location>
        <begin position="96"/>
        <end position="270"/>
    </location>
</feature>
<dbReference type="SUPFAM" id="SSF53328">
    <property type="entry name" value="Formyltransferase"/>
    <property type="match status" value="1"/>
</dbReference>
<dbReference type="PANTHER" id="PTHR42706:SF1">
    <property type="entry name" value="FORMYLTETRAHYDROFOLATE DEFORMYLASE 2, MITOCHONDRIAL"/>
    <property type="match status" value="1"/>
</dbReference>
<dbReference type="HAMAP" id="MF_01927">
    <property type="entry name" value="PurU"/>
    <property type="match status" value="1"/>
</dbReference>
<comment type="function">
    <text evidence="3">Catalyzes the hydrolysis of 10-formyltetrahydrofolate (formyl-FH4) to formate and tetrahydrofolate (FH4).</text>
</comment>
<dbReference type="EMBL" id="PKUQ01000008">
    <property type="protein sequence ID" value="PLW78337.1"/>
    <property type="molecule type" value="Genomic_DNA"/>
</dbReference>
<comment type="catalytic activity">
    <reaction evidence="3">
        <text>(6R)-10-formyltetrahydrofolate + H2O = (6S)-5,6,7,8-tetrahydrofolate + formate + H(+)</text>
        <dbReference type="Rhea" id="RHEA:19833"/>
        <dbReference type="ChEBI" id="CHEBI:15377"/>
        <dbReference type="ChEBI" id="CHEBI:15378"/>
        <dbReference type="ChEBI" id="CHEBI:15740"/>
        <dbReference type="ChEBI" id="CHEBI:57453"/>
        <dbReference type="ChEBI" id="CHEBI:195366"/>
        <dbReference type="EC" id="3.5.1.10"/>
    </reaction>
</comment>
<keyword evidence="1 3" id="KW-0554">One-carbon metabolism</keyword>
<evidence type="ECO:0000313" key="7">
    <source>
        <dbReference type="Proteomes" id="UP000234881"/>
    </source>
</evidence>
<dbReference type="RefSeq" id="WP_101532588.1">
    <property type="nucleotide sequence ID" value="NZ_JBFHIU010000127.1"/>
</dbReference>
<dbReference type="NCBIfam" id="TIGR00655">
    <property type="entry name" value="PurU"/>
    <property type="match status" value="1"/>
</dbReference>
<dbReference type="PIRSF" id="PIRSF036480">
    <property type="entry name" value="FormyFH4_hydr"/>
    <property type="match status" value="1"/>
</dbReference>
<dbReference type="InterPro" id="IPR044074">
    <property type="entry name" value="PurU_ACT"/>
</dbReference>
<dbReference type="Proteomes" id="UP000234881">
    <property type="component" value="Unassembled WGS sequence"/>
</dbReference>
<feature type="active site" evidence="3">
    <location>
        <position position="233"/>
    </location>
</feature>
<evidence type="ECO:0000256" key="3">
    <source>
        <dbReference type="HAMAP-Rule" id="MF_01927"/>
    </source>
</evidence>
<dbReference type="EC" id="3.5.1.10" evidence="3 4"/>
<evidence type="ECO:0000256" key="4">
    <source>
        <dbReference type="NCBIfam" id="TIGR00655"/>
    </source>
</evidence>
<organism evidence="6 7">
    <name type="scientific">Cohaesibacter celericrescens</name>
    <dbReference type="NCBI Taxonomy" id="2067669"/>
    <lineage>
        <taxon>Bacteria</taxon>
        <taxon>Pseudomonadati</taxon>
        <taxon>Pseudomonadota</taxon>
        <taxon>Alphaproteobacteria</taxon>
        <taxon>Hyphomicrobiales</taxon>
        <taxon>Cohaesibacteraceae</taxon>
    </lineage>
</organism>
<dbReference type="UniPathway" id="UPA00074">
    <property type="reaction ID" value="UER00170"/>
</dbReference>
<dbReference type="SUPFAM" id="SSF55021">
    <property type="entry name" value="ACT-like"/>
    <property type="match status" value="1"/>
</dbReference>
<gene>
    <name evidence="3 6" type="primary">purU</name>
    <name evidence="6" type="ORF">C0081_04370</name>
</gene>
<evidence type="ECO:0000256" key="1">
    <source>
        <dbReference type="ARBA" id="ARBA00022563"/>
    </source>
</evidence>